<dbReference type="SUPFAM" id="SSF54631">
    <property type="entry name" value="CBS-domain pair"/>
    <property type="match status" value="1"/>
</dbReference>
<dbReference type="PANTHER" id="PTHR43080:SF26">
    <property type="entry name" value="REGULATORY PROTEIN"/>
    <property type="match status" value="1"/>
</dbReference>
<dbReference type="Gene3D" id="3.10.580.10">
    <property type="entry name" value="CBS-domain"/>
    <property type="match status" value="1"/>
</dbReference>
<dbReference type="InterPro" id="IPR001875">
    <property type="entry name" value="DED_dom"/>
</dbReference>
<dbReference type="PANTHER" id="PTHR43080">
    <property type="entry name" value="CBS DOMAIN-CONTAINING PROTEIN CBSX3, MITOCHONDRIAL"/>
    <property type="match status" value="1"/>
</dbReference>
<organism evidence="6 7">
    <name type="scientific">Candidatus Daviesbacteria bacterium GW2011_GWB1_41_5</name>
    <dbReference type="NCBI Taxonomy" id="1618429"/>
    <lineage>
        <taxon>Bacteria</taxon>
        <taxon>Candidatus Daviesiibacteriota</taxon>
    </lineage>
</organism>
<dbReference type="Pfam" id="PF00571">
    <property type="entry name" value="CBS"/>
    <property type="match status" value="2"/>
</dbReference>
<dbReference type="AlphaFoldDB" id="A0A0G0WFB7"/>
<evidence type="ECO:0000256" key="2">
    <source>
        <dbReference type="PROSITE-ProRule" id="PRU00703"/>
    </source>
</evidence>
<reference evidence="6 7" key="1">
    <citation type="journal article" date="2015" name="Nature">
        <title>rRNA introns, odd ribosomes, and small enigmatic genomes across a large radiation of phyla.</title>
        <authorList>
            <person name="Brown C.T."/>
            <person name="Hug L.A."/>
            <person name="Thomas B.C."/>
            <person name="Sharon I."/>
            <person name="Castelle C.J."/>
            <person name="Singh A."/>
            <person name="Wilkins M.J."/>
            <person name="Williams K.H."/>
            <person name="Banfield J.F."/>
        </authorList>
    </citation>
    <scope>NUCLEOTIDE SEQUENCE [LARGE SCALE GENOMIC DNA]</scope>
</reference>
<name>A0A0G0WFB7_9BACT</name>
<evidence type="ECO:0000313" key="7">
    <source>
        <dbReference type="Proteomes" id="UP000034753"/>
    </source>
</evidence>
<evidence type="ECO:0000256" key="3">
    <source>
        <dbReference type="SAM" id="Phobius"/>
    </source>
</evidence>
<dbReference type="InterPro" id="IPR000644">
    <property type="entry name" value="CBS_dom"/>
</dbReference>
<evidence type="ECO:0000259" key="5">
    <source>
        <dbReference type="PROSITE" id="PS51371"/>
    </source>
</evidence>
<gene>
    <name evidence="6" type="ORF">UU67_C0069G0007</name>
</gene>
<dbReference type="CDD" id="cd04586">
    <property type="entry name" value="CBS_pair_BON_assoc"/>
    <property type="match status" value="1"/>
</dbReference>
<protein>
    <submittedName>
        <fullName evidence="6">CBS domain containing membrane protein</fullName>
    </submittedName>
</protein>
<feature type="transmembrane region" description="Helical" evidence="3">
    <location>
        <begin position="194"/>
        <end position="214"/>
    </location>
</feature>
<dbReference type="SMART" id="SM00116">
    <property type="entry name" value="CBS"/>
    <property type="match status" value="2"/>
</dbReference>
<keyword evidence="3" id="KW-1133">Transmembrane helix</keyword>
<feature type="domain" description="CBS" evidence="5">
    <location>
        <begin position="101"/>
        <end position="159"/>
    </location>
</feature>
<dbReference type="Proteomes" id="UP000034753">
    <property type="component" value="Unassembled WGS sequence"/>
</dbReference>
<dbReference type="EMBL" id="LCBN01000069">
    <property type="protein sequence ID" value="KKS11605.1"/>
    <property type="molecule type" value="Genomic_DNA"/>
</dbReference>
<dbReference type="PROSITE" id="PS50168">
    <property type="entry name" value="DED"/>
    <property type="match status" value="1"/>
</dbReference>
<dbReference type="InterPro" id="IPR046342">
    <property type="entry name" value="CBS_dom_sf"/>
</dbReference>
<keyword evidence="3" id="KW-0472">Membrane</keyword>
<comment type="caution">
    <text evidence="6">The sequence shown here is derived from an EMBL/GenBank/DDBJ whole genome shotgun (WGS) entry which is preliminary data.</text>
</comment>
<keyword evidence="3" id="KW-0812">Transmembrane</keyword>
<evidence type="ECO:0000313" key="6">
    <source>
        <dbReference type="EMBL" id="KKS11605.1"/>
    </source>
</evidence>
<dbReference type="PROSITE" id="PS51371">
    <property type="entry name" value="CBS"/>
    <property type="match status" value="2"/>
</dbReference>
<evidence type="ECO:0000256" key="1">
    <source>
        <dbReference type="ARBA" id="ARBA00023122"/>
    </source>
</evidence>
<accession>A0A0G0WFB7</accession>
<feature type="domain" description="DED" evidence="4">
    <location>
        <begin position="81"/>
        <end position="154"/>
    </location>
</feature>
<sequence length="220" mass="24421">MQKLYVKDIMTEHPLTVKVGDSVVYAAKILAEHGFNGLPVVDDNGELIGIVTEYDLISSNRNLHLPTLINILGNIDFYKKDNALVKDDLKQLLLLTVGQIMNKEPMTVPEEAPIATLAELFAEHHKVNPIPVVGFNKELVGIVSRFDLVRFMADKSVPRQVSASQPDLLDKKVAGFIDNFDNKFVLVSKARTKYWWLIGALAVIAGVAIAYATILQIQIK</sequence>
<keyword evidence="1 2" id="KW-0129">CBS domain</keyword>
<evidence type="ECO:0000259" key="4">
    <source>
        <dbReference type="PROSITE" id="PS50168"/>
    </source>
</evidence>
<proteinExistence type="predicted"/>
<dbReference type="InterPro" id="IPR051257">
    <property type="entry name" value="Diverse_CBS-Domain"/>
</dbReference>
<feature type="domain" description="CBS" evidence="5">
    <location>
        <begin position="10"/>
        <end position="67"/>
    </location>
</feature>